<gene>
    <name evidence="2" type="ORF">AOG54_01050</name>
    <name evidence="1" type="ORF">SE19_02800</name>
</gene>
<sequence>MEGNVVFSKEGVKLLSEVETLSGRKTHEEFYQWDEFSWDIIKGYQNINGSYTKNEKGELHSIELQIRSCAETSTSTIKNEPRDGGAEYICQKVGVC</sequence>
<dbReference type="Proteomes" id="UP000050515">
    <property type="component" value="Unassembled WGS sequence"/>
</dbReference>
<name>A0A0Q0WG54_9ARCH</name>
<protein>
    <submittedName>
        <fullName evidence="2">Uncharacterized protein</fullName>
    </submittedName>
</protein>
<dbReference type="Proteomes" id="UP000050320">
    <property type="component" value="Unassembled WGS sequence"/>
</dbReference>
<dbReference type="AlphaFoldDB" id="A0A0Q0WG54"/>
<evidence type="ECO:0000313" key="1">
    <source>
        <dbReference type="EMBL" id="KPV47042.1"/>
    </source>
</evidence>
<dbReference type="PATRIC" id="fig|507754.4.peg.801"/>
<reference evidence="1 4" key="1">
    <citation type="submission" date="2015-09" db="EMBL/GenBank/DDBJ databases">
        <title>Draft genome sequence of Acidiplasma aeolicum DSM 18409.</title>
        <authorList>
            <person name="Hemp J."/>
        </authorList>
    </citation>
    <scope>NUCLEOTIDE SEQUENCE [LARGE SCALE GENOMIC DNA]</scope>
    <source>
        <strain evidence="1 4">V</strain>
    </source>
</reference>
<proteinExistence type="predicted"/>
<evidence type="ECO:0000313" key="2">
    <source>
        <dbReference type="EMBL" id="KQB34398.1"/>
    </source>
</evidence>
<comment type="caution">
    <text evidence="2">The sequence shown here is derived from an EMBL/GenBank/DDBJ whole genome shotgun (WGS) entry which is preliminary data.</text>
</comment>
<accession>A0A0Q0WG54</accession>
<reference evidence="2 3" key="2">
    <citation type="submission" date="2015-09" db="EMBL/GenBank/DDBJ databases">
        <title>Heavy metals and arsenic resistance mechanisms in polyextremophilic archaea of the family Ferroplasmaceae.</title>
        <authorList>
            <person name="Bulaev A.G."/>
            <person name="Kanygina A.V."/>
        </authorList>
    </citation>
    <scope>NUCLEOTIDE SEQUENCE [LARGE SCALE GENOMIC DNA]</scope>
    <source>
        <strain evidence="2 3">VT</strain>
    </source>
</reference>
<dbReference type="RefSeq" id="WP_054964008.1">
    <property type="nucleotide sequence ID" value="NZ_LJCQ01000144.1"/>
</dbReference>
<dbReference type="EMBL" id="LJCQ01000144">
    <property type="protein sequence ID" value="KPV47042.1"/>
    <property type="molecule type" value="Genomic_DNA"/>
</dbReference>
<dbReference type="EMBL" id="LKBG01000242">
    <property type="protein sequence ID" value="KQB34398.1"/>
    <property type="molecule type" value="Genomic_DNA"/>
</dbReference>
<evidence type="ECO:0000313" key="3">
    <source>
        <dbReference type="Proteomes" id="UP000050320"/>
    </source>
</evidence>
<organism evidence="2 3">
    <name type="scientific">Acidiplasma aeolicum</name>
    <dbReference type="NCBI Taxonomy" id="507754"/>
    <lineage>
        <taxon>Archaea</taxon>
        <taxon>Methanobacteriati</taxon>
        <taxon>Thermoplasmatota</taxon>
        <taxon>Thermoplasmata</taxon>
        <taxon>Thermoplasmatales</taxon>
        <taxon>Ferroplasmaceae</taxon>
        <taxon>Acidiplasma</taxon>
    </lineage>
</organism>
<keyword evidence="3" id="KW-1185">Reference proteome</keyword>
<evidence type="ECO:0000313" key="4">
    <source>
        <dbReference type="Proteomes" id="UP000050515"/>
    </source>
</evidence>